<evidence type="ECO:0000256" key="6">
    <source>
        <dbReference type="SAM" id="MobiDB-lite"/>
    </source>
</evidence>
<dbReference type="InterPro" id="IPR036412">
    <property type="entry name" value="HAD-like_sf"/>
</dbReference>
<dbReference type="Pfam" id="PF00982">
    <property type="entry name" value="Glyco_transf_20"/>
    <property type="match status" value="1"/>
</dbReference>
<evidence type="ECO:0000313" key="7">
    <source>
        <dbReference type="EMBL" id="WPH03716.1"/>
    </source>
</evidence>
<dbReference type="FunFam" id="3.40.50.2000:FF:000099">
    <property type="entry name" value="Alpha,alpha-trehalose phosphate synthase subunit, putative"/>
    <property type="match status" value="1"/>
</dbReference>
<dbReference type="SUPFAM" id="SSF53756">
    <property type="entry name" value="UDP-Glycosyltransferase/glycogen phosphorylase"/>
    <property type="match status" value="1"/>
</dbReference>
<dbReference type="GO" id="GO:0005946">
    <property type="term" value="C:alpha,alpha-trehalose-phosphate synthase complex (UDP-forming)"/>
    <property type="evidence" value="ECO:0007669"/>
    <property type="project" value="TreeGrafter"/>
</dbReference>
<proteinExistence type="inferred from homology"/>
<dbReference type="AlphaFoldDB" id="A0AAQ3MBW5"/>
<dbReference type="GO" id="GO:0003825">
    <property type="term" value="F:alpha,alpha-trehalose-phosphate synthase (UDP-forming) activity"/>
    <property type="evidence" value="ECO:0007669"/>
    <property type="project" value="TreeGrafter"/>
</dbReference>
<feature type="region of interest" description="Disordered" evidence="6">
    <location>
        <begin position="137"/>
        <end position="180"/>
    </location>
</feature>
<keyword evidence="4" id="KW-0963">Cytoplasm</keyword>
<dbReference type="GO" id="GO:0005992">
    <property type="term" value="P:trehalose biosynthetic process"/>
    <property type="evidence" value="ECO:0007669"/>
    <property type="project" value="InterPro"/>
</dbReference>
<reference evidence="7 8" key="1">
    <citation type="submission" date="2023-11" db="EMBL/GenBank/DDBJ databases">
        <title>An acidophilic fungus is an integral part of prey digestion in a carnivorous sundew plant.</title>
        <authorList>
            <person name="Tsai I.J."/>
        </authorList>
    </citation>
    <scope>NUCLEOTIDE SEQUENCE [LARGE SCALE GENOMIC DNA]</scope>
    <source>
        <strain evidence="7">169a</strain>
    </source>
</reference>
<dbReference type="NCBIfam" id="TIGR01484">
    <property type="entry name" value="HAD-SF-IIB"/>
    <property type="match status" value="1"/>
</dbReference>
<dbReference type="Gene3D" id="3.40.50.1000">
    <property type="entry name" value="HAD superfamily/HAD-like"/>
    <property type="match status" value="1"/>
</dbReference>
<dbReference type="Gene3D" id="3.40.50.2000">
    <property type="entry name" value="Glycogen Phosphorylase B"/>
    <property type="match status" value="2"/>
</dbReference>
<dbReference type="SUPFAM" id="SSF56784">
    <property type="entry name" value="HAD-like"/>
    <property type="match status" value="1"/>
</dbReference>
<dbReference type="FunFam" id="3.40.50.2000:FF:000036">
    <property type="entry name" value="Alpha,alpha-trehalose-phosphate synthase subunit Tps2"/>
    <property type="match status" value="1"/>
</dbReference>
<evidence type="ECO:0000313" key="8">
    <source>
        <dbReference type="Proteomes" id="UP001303373"/>
    </source>
</evidence>
<name>A0AAQ3MBW5_9PEZI</name>
<organism evidence="7 8">
    <name type="scientific">Acrodontium crateriforme</name>
    <dbReference type="NCBI Taxonomy" id="150365"/>
    <lineage>
        <taxon>Eukaryota</taxon>
        <taxon>Fungi</taxon>
        <taxon>Dikarya</taxon>
        <taxon>Ascomycota</taxon>
        <taxon>Pezizomycotina</taxon>
        <taxon>Dothideomycetes</taxon>
        <taxon>Dothideomycetidae</taxon>
        <taxon>Mycosphaerellales</taxon>
        <taxon>Teratosphaeriaceae</taxon>
        <taxon>Acrodontium</taxon>
    </lineage>
</organism>
<dbReference type="InterPro" id="IPR023214">
    <property type="entry name" value="HAD_sf"/>
</dbReference>
<dbReference type="GO" id="GO:0004805">
    <property type="term" value="F:trehalose-phosphatase activity"/>
    <property type="evidence" value="ECO:0007669"/>
    <property type="project" value="TreeGrafter"/>
</dbReference>
<dbReference type="GO" id="GO:0030234">
    <property type="term" value="F:enzyme regulator activity"/>
    <property type="evidence" value="ECO:0007669"/>
    <property type="project" value="UniProtKB-ARBA"/>
</dbReference>
<keyword evidence="8" id="KW-1185">Reference proteome</keyword>
<protein>
    <submittedName>
        <fullName evidence="7">Glycosyltransferase family 20 protein</fullName>
    </submittedName>
</protein>
<evidence type="ECO:0000256" key="4">
    <source>
        <dbReference type="ARBA" id="ARBA00022490"/>
    </source>
</evidence>
<dbReference type="Gene3D" id="3.30.70.1020">
    <property type="entry name" value="Trehalose-6-phosphate phosphatase related protein, domain 2"/>
    <property type="match status" value="1"/>
</dbReference>
<gene>
    <name evidence="7" type="ORF">R9X50_00659900</name>
</gene>
<evidence type="ECO:0000256" key="2">
    <source>
        <dbReference type="ARBA" id="ARBA00005409"/>
    </source>
</evidence>
<dbReference type="PANTHER" id="PTHR10788:SF15">
    <property type="entry name" value="TREHALOSE SYNTHASE COMPLEX REGULATORY SUBUNIT TPS3-RELATED"/>
    <property type="match status" value="1"/>
</dbReference>
<comment type="subcellular location">
    <subcellularLocation>
        <location evidence="1">Cytoplasm</location>
    </subcellularLocation>
</comment>
<sequence>MATTLNVSLFLPYTIAFHDPPAHDDELAHTPLAFASQQNRRASAIELGQKRGSQGSLLAGPPTPQTPATTLADEFFNSKFGPESQKLLFAKPGDPRSVVHSDAHVPDWGEQAVFNQPRSRAGPLPSNSILDFAKTQDDVVEQKRRQQQRRKHFSSPPSRSSRNQSRAQSHDRGYEGKPWTVEPAILQNGGLTNAIRSASNEEGVGTTWIGTVGFPTDSLSQNLKEDIDDKLLNEHDSVVVYVSDKNLDGHYKHFCKTILWPIFHYQVPDHPKSKAYADNSWEFYRNVNQAFADKIVAHYKRGDTIWIHDYHLLLVPGMVRKKLPDAPIGFFLHSAFPSSEIFRCLANRNELLEGMLGANLVVFQTEEYSAHFLNTCGRILTLETTGDGVQLEDHFVNVLNCPIGIDPPAIQKCREEEEVTEWVQALQEKYKGKHVIVARDKLDAVHGVRQKLLSYELFLNKFPEWAGKTVLIQVALSTSEGSELLTTVSDIETRIGSVHSTLAHQPLQFLKQDITYSGYLALLTIADVLMISSLRDGMNLTPHEFILCQDGKATPKKHGPVILSEFTGSAVVLGKNIISINPWDYQQQAQAIKQALEMSEAEKASRWNGLHNVVMSRTGGSWALQLVDSLAKIYEQHHDHATTSVPRLSITQLCAKYKESARRVFIIDYEGTLAPHRTSSGIPLSSPQRVLESLSELMADSKNVVYVMSGRRPEEIEHIFRTLPMLGLIAENGCFVREFRSTANEWQAFVDQSDAEKWKSEVRNILKYYIERTDGSSLEERHCSLLFRYDKSPDQEAAIRQAGESADQINTSCKQMNIHAVPIRQAVLVEQIDTSKGQAATHIFNQLRQRAIARGEQAADFMMVAGDDREDEGIFQWANELGKEQVLRHVFTVSVGKRNTYAQATMTQGSTGLLTALQKLARISQEDAPPDYLNRKEGF</sequence>
<dbReference type="InterPro" id="IPR001830">
    <property type="entry name" value="Glyco_trans_20"/>
</dbReference>
<evidence type="ECO:0000256" key="3">
    <source>
        <dbReference type="ARBA" id="ARBA00006330"/>
    </source>
</evidence>
<dbReference type="InterPro" id="IPR003337">
    <property type="entry name" value="Trehalose_PPase"/>
</dbReference>
<dbReference type="InterPro" id="IPR006379">
    <property type="entry name" value="HAD-SF_hydro_IIB"/>
</dbReference>
<comment type="similarity">
    <text evidence="2">In the N-terminal section; belongs to the glycosyltransferase 20 family.</text>
</comment>
<dbReference type="EMBL" id="CP138590">
    <property type="protein sequence ID" value="WPH03716.1"/>
    <property type="molecule type" value="Genomic_DNA"/>
</dbReference>
<feature type="compositionally biased region" description="Low complexity" evidence="6">
    <location>
        <begin position="154"/>
        <end position="167"/>
    </location>
</feature>
<dbReference type="CDD" id="cd03788">
    <property type="entry name" value="GT20_TPS"/>
    <property type="match status" value="1"/>
</dbReference>
<dbReference type="FunFam" id="3.30.70.1020:FF:000001">
    <property type="entry name" value="Alpha,alpha-trehalose-phosphate synthase [UDP-forming] 1"/>
    <property type="match status" value="1"/>
</dbReference>
<accession>A0AAQ3MBW5</accession>
<dbReference type="Pfam" id="PF02358">
    <property type="entry name" value="Trehalose_PPase"/>
    <property type="match status" value="1"/>
</dbReference>
<dbReference type="Proteomes" id="UP001303373">
    <property type="component" value="Chromosome 11"/>
</dbReference>
<dbReference type="NCBIfam" id="TIGR00685">
    <property type="entry name" value="T6PP"/>
    <property type="match status" value="1"/>
</dbReference>
<comment type="similarity">
    <text evidence="3">In the C-terminal section; belongs to the trehalose phosphatase family.</text>
</comment>
<dbReference type="PANTHER" id="PTHR10788">
    <property type="entry name" value="TREHALOSE-6-PHOSPHATE SYNTHASE"/>
    <property type="match status" value="1"/>
</dbReference>
<keyword evidence="5" id="KW-0597">Phosphoprotein</keyword>
<dbReference type="GO" id="GO:0005829">
    <property type="term" value="C:cytosol"/>
    <property type="evidence" value="ECO:0007669"/>
    <property type="project" value="TreeGrafter"/>
</dbReference>
<evidence type="ECO:0000256" key="1">
    <source>
        <dbReference type="ARBA" id="ARBA00004496"/>
    </source>
</evidence>
<evidence type="ECO:0000256" key="5">
    <source>
        <dbReference type="ARBA" id="ARBA00022553"/>
    </source>
</evidence>